<keyword evidence="7" id="KW-1185">Reference proteome</keyword>
<comment type="caution">
    <text evidence="6">The sequence shown here is derived from an EMBL/GenBank/DDBJ whole genome shotgun (WGS) entry which is preliminary data.</text>
</comment>
<organism evidence="6 7">
    <name type="scientific">Paenarthrobacter ilicis</name>
    <dbReference type="NCBI Taxonomy" id="43665"/>
    <lineage>
        <taxon>Bacteria</taxon>
        <taxon>Bacillati</taxon>
        <taxon>Actinomycetota</taxon>
        <taxon>Actinomycetes</taxon>
        <taxon>Micrococcales</taxon>
        <taxon>Micrococcaceae</taxon>
        <taxon>Paenarthrobacter</taxon>
    </lineage>
</organism>
<dbReference type="PANTHER" id="PTHR14084">
    <property type="entry name" value="KYNURENINASE"/>
    <property type="match status" value="1"/>
</dbReference>
<protein>
    <recommendedName>
        <fullName evidence="4 5">Kynureninase</fullName>
        <ecNumber evidence="4 5">3.7.1.3</ecNumber>
    </recommendedName>
</protein>
<proteinExistence type="inferred from homology"/>
<accession>A0ABX0THQ5</accession>
<name>A0ABX0THQ5_9MICC</name>
<dbReference type="NCBIfam" id="TIGR01814">
    <property type="entry name" value="kynureninase"/>
    <property type="match status" value="1"/>
</dbReference>
<dbReference type="EMBL" id="JAAOZD010000004">
    <property type="protein sequence ID" value="NIJ02044.1"/>
    <property type="molecule type" value="Genomic_DNA"/>
</dbReference>
<dbReference type="PANTHER" id="PTHR14084:SF0">
    <property type="entry name" value="KYNURENINASE"/>
    <property type="match status" value="1"/>
</dbReference>
<evidence type="ECO:0000313" key="6">
    <source>
        <dbReference type="EMBL" id="NIJ02044.1"/>
    </source>
</evidence>
<comment type="cofactor">
    <cofactor evidence="5">
        <name>pyridoxal 5'-phosphate</name>
        <dbReference type="ChEBI" id="CHEBI:597326"/>
    </cofactor>
</comment>
<dbReference type="EC" id="3.7.1.3" evidence="4 5"/>
<gene>
    <name evidence="6" type="ORF">FHR86_002376</name>
</gene>
<dbReference type="RefSeq" id="WP_167266785.1">
    <property type="nucleotide sequence ID" value="NZ_BAAAVO010000001.1"/>
</dbReference>
<keyword evidence="2 5" id="KW-0378">Hydrolase</keyword>
<keyword evidence="1 5" id="KW-0662">Pyridine nucleotide biosynthesis</keyword>
<comment type="subunit">
    <text evidence="5">Homodimer.</text>
</comment>
<evidence type="ECO:0000256" key="3">
    <source>
        <dbReference type="ARBA" id="ARBA00022898"/>
    </source>
</evidence>
<keyword evidence="3 5" id="KW-0663">Pyridoxal phosphate</keyword>
<evidence type="ECO:0000256" key="5">
    <source>
        <dbReference type="PIRNR" id="PIRNR038800"/>
    </source>
</evidence>
<comment type="pathway">
    <text evidence="5">Amino-acid degradation; L-kynurenine degradation; L-alanine and anthranilate from L-kynurenine: step 1/1.</text>
</comment>
<dbReference type="SUPFAM" id="SSF53383">
    <property type="entry name" value="PLP-dependent transferases"/>
    <property type="match status" value="1"/>
</dbReference>
<comment type="similarity">
    <text evidence="5">Belongs to the kynureninase family.</text>
</comment>
<dbReference type="Proteomes" id="UP000802392">
    <property type="component" value="Unassembled WGS sequence"/>
</dbReference>
<evidence type="ECO:0000313" key="7">
    <source>
        <dbReference type="Proteomes" id="UP000802392"/>
    </source>
</evidence>
<dbReference type="InterPro" id="IPR010111">
    <property type="entry name" value="Kynureninase"/>
</dbReference>
<dbReference type="InterPro" id="IPR015424">
    <property type="entry name" value="PyrdxlP-dep_Trfase"/>
</dbReference>
<comment type="function">
    <text evidence="5">Catalyzes the cleavage of L-kynurenine (L-Kyn) and L-3-hydroxykynurenine (L-3OHKyn) into anthranilic acid (AA) and 3-hydroxyanthranilic acid (3-OHAA), respectively.</text>
</comment>
<comment type="catalytic activity">
    <reaction evidence="5">
        <text>3-hydroxy-L-kynurenine + H2O = 3-hydroxyanthranilate + L-alanine + H(+)</text>
        <dbReference type="Rhea" id="RHEA:25143"/>
        <dbReference type="ChEBI" id="CHEBI:15377"/>
        <dbReference type="ChEBI" id="CHEBI:15378"/>
        <dbReference type="ChEBI" id="CHEBI:36559"/>
        <dbReference type="ChEBI" id="CHEBI:57972"/>
        <dbReference type="ChEBI" id="CHEBI:58125"/>
        <dbReference type="EC" id="3.7.1.3"/>
    </reaction>
</comment>
<sequence>MTTAQHTQWPTSAELDAADPLAAHRDAFYAPGSDQLVSYLDGNSLGRPLRVTATNLQKFVEEAWGSRLIRGWDEQWMNEPTAVGDLIGEVTLGAAAGQVTVGDSTSVMLYKMIRAAVDSQPGRDEIIIDRDNFPTDRFIIEGIAKERGATIKWIAANPTSGVRAEDLDGLLGERTAVVVLSHVAYRSGFLADAKGITAKVHEAGALMLWDLCHSAGSVPTKLDEWGVDLAVGCTYKYLNGGPGSPAFAYVKASQQERLQQPIWGWMGAENPFGMTETYRPAVGIRRFITGTPPVLAMQPIKDMVELIGTVGMDAVREKSIKLTEYAIALCEELLVPLGAEIVSPRDAAERGSHITVDHPLFADVTAKLWEKGVIPDFRPPHGLRIGLSPLSTSFAEVELGVSAIRDALSELL</sequence>
<dbReference type="InterPro" id="IPR015421">
    <property type="entry name" value="PyrdxlP-dep_Trfase_major"/>
</dbReference>
<dbReference type="Gene3D" id="3.40.640.10">
    <property type="entry name" value="Type I PLP-dependent aspartate aminotransferase-like (Major domain)"/>
    <property type="match status" value="1"/>
</dbReference>
<reference evidence="6 7" key="1">
    <citation type="submission" date="2020-03" db="EMBL/GenBank/DDBJ databases">
        <title>Genomic Encyclopedia of Type Strains, Phase III (KMG-III): the genomes of soil and plant-associated and newly described type strains.</title>
        <authorList>
            <person name="Whitman W."/>
        </authorList>
    </citation>
    <scope>NUCLEOTIDE SEQUENCE [LARGE SCALE GENOMIC DNA]</scope>
    <source>
        <strain evidence="6 7">CECT 4207</strain>
    </source>
</reference>
<dbReference type="PIRSF" id="PIRSF038800">
    <property type="entry name" value="KYNU"/>
    <property type="match status" value="1"/>
</dbReference>
<evidence type="ECO:0000256" key="2">
    <source>
        <dbReference type="ARBA" id="ARBA00022801"/>
    </source>
</evidence>
<comment type="pathway">
    <text evidence="5">Cofactor biosynthesis; NAD(+) biosynthesis; quinolinate from L-kynurenine: step 2/3.</text>
</comment>
<comment type="catalytic activity">
    <reaction evidence="5">
        <text>L-kynurenine + H2O = anthranilate + L-alanine + H(+)</text>
        <dbReference type="Rhea" id="RHEA:16813"/>
        <dbReference type="ChEBI" id="CHEBI:15377"/>
        <dbReference type="ChEBI" id="CHEBI:15378"/>
        <dbReference type="ChEBI" id="CHEBI:16567"/>
        <dbReference type="ChEBI" id="CHEBI:57959"/>
        <dbReference type="ChEBI" id="CHEBI:57972"/>
        <dbReference type="EC" id="3.7.1.3"/>
    </reaction>
</comment>
<dbReference type="InterPro" id="IPR015422">
    <property type="entry name" value="PyrdxlP-dep_Trfase_small"/>
</dbReference>
<dbReference type="GO" id="GO:0030429">
    <property type="term" value="F:kynureninase activity"/>
    <property type="evidence" value="ECO:0007669"/>
    <property type="project" value="UniProtKB-EC"/>
</dbReference>
<evidence type="ECO:0000256" key="1">
    <source>
        <dbReference type="ARBA" id="ARBA00022642"/>
    </source>
</evidence>
<evidence type="ECO:0000256" key="4">
    <source>
        <dbReference type="NCBIfam" id="TIGR01814"/>
    </source>
</evidence>
<dbReference type="Gene3D" id="3.90.1150.10">
    <property type="entry name" value="Aspartate Aminotransferase, domain 1"/>
    <property type="match status" value="1"/>
</dbReference>
<dbReference type="Pfam" id="PF22580">
    <property type="entry name" value="KYNU_C"/>
    <property type="match status" value="1"/>
</dbReference>